<evidence type="ECO:0000313" key="5">
    <source>
        <dbReference type="Proteomes" id="UP000050795"/>
    </source>
</evidence>
<dbReference type="PANTHER" id="PTHR45632:SF17">
    <property type="entry name" value="KELCH-LIKE PROTEIN 31"/>
    <property type="match status" value="1"/>
</dbReference>
<dbReference type="FunFam" id="1.25.40.420:FF:000001">
    <property type="entry name" value="Kelch-like family member 12"/>
    <property type="match status" value="1"/>
</dbReference>
<keyword evidence="1" id="KW-0880">Kelch repeat</keyword>
<dbReference type="PROSITE" id="PS50097">
    <property type="entry name" value="BTB"/>
    <property type="match status" value="1"/>
</dbReference>
<dbReference type="Proteomes" id="UP000050795">
    <property type="component" value="Unassembled WGS sequence"/>
</dbReference>
<dbReference type="SMART" id="SM00875">
    <property type="entry name" value="BACK"/>
    <property type="match status" value="1"/>
</dbReference>
<evidence type="ECO:0000256" key="1">
    <source>
        <dbReference type="ARBA" id="ARBA00022441"/>
    </source>
</evidence>
<feature type="region of interest" description="Disordered" evidence="3">
    <location>
        <begin position="1"/>
        <end position="20"/>
    </location>
</feature>
<feature type="domain" description="BTB" evidence="4">
    <location>
        <begin position="42"/>
        <end position="109"/>
    </location>
</feature>
<evidence type="ECO:0000259" key="4">
    <source>
        <dbReference type="PROSITE" id="PS50097"/>
    </source>
</evidence>
<accession>A0AA85JSN5</accession>
<dbReference type="SUPFAM" id="SSF54695">
    <property type="entry name" value="POZ domain"/>
    <property type="match status" value="1"/>
</dbReference>
<dbReference type="Pfam" id="PF07707">
    <property type="entry name" value="BACK"/>
    <property type="match status" value="1"/>
</dbReference>
<dbReference type="Pfam" id="PF24681">
    <property type="entry name" value="Kelch_KLHDC2_KLHL20_DRC7"/>
    <property type="match status" value="1"/>
</dbReference>
<feature type="compositionally biased region" description="Polar residues" evidence="3">
    <location>
        <begin position="697"/>
        <end position="717"/>
    </location>
</feature>
<dbReference type="SMART" id="SM00612">
    <property type="entry name" value="Kelch"/>
    <property type="match status" value="6"/>
</dbReference>
<evidence type="ECO:0000313" key="6">
    <source>
        <dbReference type="WBParaSite" id="TREG1_39990.1"/>
    </source>
</evidence>
<feature type="compositionally biased region" description="Polar residues" evidence="3">
    <location>
        <begin position="1185"/>
        <end position="1197"/>
    </location>
</feature>
<feature type="region of interest" description="Disordered" evidence="3">
    <location>
        <begin position="1220"/>
        <end position="1249"/>
    </location>
</feature>
<feature type="compositionally biased region" description="Polar residues" evidence="3">
    <location>
        <begin position="724"/>
        <end position="737"/>
    </location>
</feature>
<dbReference type="WBParaSite" id="TREG1_39990.1">
    <property type="protein sequence ID" value="TREG1_39990.1"/>
    <property type="gene ID" value="TREG1_39990"/>
</dbReference>
<dbReference type="SMART" id="SM00225">
    <property type="entry name" value="BTB"/>
    <property type="match status" value="1"/>
</dbReference>
<feature type="compositionally biased region" description="Polar residues" evidence="3">
    <location>
        <begin position="1305"/>
        <end position="1315"/>
    </location>
</feature>
<dbReference type="PANTHER" id="PTHR45632">
    <property type="entry name" value="LD33804P"/>
    <property type="match status" value="1"/>
</dbReference>
<feature type="compositionally biased region" description="Polar residues" evidence="3">
    <location>
        <begin position="834"/>
        <end position="867"/>
    </location>
</feature>
<evidence type="ECO:0000256" key="3">
    <source>
        <dbReference type="SAM" id="MobiDB-lite"/>
    </source>
</evidence>
<dbReference type="FunFam" id="3.30.710.10:FF:000001">
    <property type="entry name" value="Kelch-like family member 20"/>
    <property type="match status" value="1"/>
</dbReference>
<dbReference type="CDD" id="cd18242">
    <property type="entry name" value="BTB_POZ_KLHL12_C3IP1_DKIR"/>
    <property type="match status" value="1"/>
</dbReference>
<reference evidence="6" key="2">
    <citation type="submission" date="2023-11" db="UniProtKB">
        <authorList>
            <consortium name="WormBaseParasite"/>
        </authorList>
    </citation>
    <scope>IDENTIFICATION</scope>
</reference>
<dbReference type="Gene3D" id="3.30.710.10">
    <property type="entry name" value="Potassium Channel Kv1.1, Chain A"/>
    <property type="match status" value="1"/>
</dbReference>
<dbReference type="InterPro" id="IPR000210">
    <property type="entry name" value="BTB/POZ_dom"/>
</dbReference>
<protein>
    <recommendedName>
        <fullName evidence="4">BTB domain-containing protein</fullName>
    </recommendedName>
</protein>
<dbReference type="SUPFAM" id="SSF117281">
    <property type="entry name" value="Kelch motif"/>
    <property type="match status" value="2"/>
</dbReference>
<feature type="region of interest" description="Disordered" evidence="3">
    <location>
        <begin position="1305"/>
        <end position="1346"/>
    </location>
</feature>
<dbReference type="InterPro" id="IPR011705">
    <property type="entry name" value="BACK"/>
</dbReference>
<dbReference type="InterPro" id="IPR015915">
    <property type="entry name" value="Kelch-typ_b-propeller"/>
</dbReference>
<dbReference type="InterPro" id="IPR011333">
    <property type="entry name" value="SKP1/BTB/POZ_sf"/>
</dbReference>
<keyword evidence="5" id="KW-1185">Reference proteome</keyword>
<name>A0AA85JSN5_TRIRE</name>
<feature type="region of interest" description="Disordered" evidence="3">
    <location>
        <begin position="834"/>
        <end position="868"/>
    </location>
</feature>
<organism evidence="5 6">
    <name type="scientific">Trichobilharzia regenti</name>
    <name type="common">Nasal bird schistosome</name>
    <dbReference type="NCBI Taxonomy" id="157069"/>
    <lineage>
        <taxon>Eukaryota</taxon>
        <taxon>Metazoa</taxon>
        <taxon>Spiralia</taxon>
        <taxon>Lophotrochozoa</taxon>
        <taxon>Platyhelminthes</taxon>
        <taxon>Trematoda</taxon>
        <taxon>Digenea</taxon>
        <taxon>Strigeidida</taxon>
        <taxon>Schistosomatoidea</taxon>
        <taxon>Schistosomatidae</taxon>
        <taxon>Trichobilharzia</taxon>
    </lineage>
</organism>
<feature type="region of interest" description="Disordered" evidence="3">
    <location>
        <begin position="697"/>
        <end position="742"/>
    </location>
</feature>
<dbReference type="Pfam" id="PF01344">
    <property type="entry name" value="Kelch_1"/>
    <property type="match status" value="2"/>
</dbReference>
<feature type="compositionally biased region" description="Basic and acidic residues" evidence="3">
    <location>
        <begin position="1"/>
        <end position="13"/>
    </location>
</feature>
<dbReference type="Gene3D" id="2.120.10.80">
    <property type="entry name" value="Kelch-type beta propeller"/>
    <property type="match status" value="1"/>
</dbReference>
<proteinExistence type="predicted"/>
<dbReference type="InterPro" id="IPR006652">
    <property type="entry name" value="Kelch_1"/>
</dbReference>
<reference evidence="5" key="1">
    <citation type="submission" date="2022-06" db="EMBL/GenBank/DDBJ databases">
        <authorList>
            <person name="Berger JAMES D."/>
            <person name="Berger JAMES D."/>
        </authorList>
    </citation>
    <scope>NUCLEOTIDE SEQUENCE [LARGE SCALE GENOMIC DNA]</scope>
</reference>
<keyword evidence="2" id="KW-0677">Repeat</keyword>
<dbReference type="Gene3D" id="1.25.40.420">
    <property type="match status" value="1"/>
</dbReference>
<evidence type="ECO:0000256" key="2">
    <source>
        <dbReference type="ARBA" id="ARBA00022737"/>
    </source>
</evidence>
<feature type="region of interest" description="Disordered" evidence="3">
    <location>
        <begin position="1179"/>
        <end position="1208"/>
    </location>
</feature>
<sequence>METLQKTDGRPEEGASADDGLDHNSVIAFKKMNSFRKKGQLCDVVIKAEGREFLAHRVVLAASSDYFDAMFSSGMAESAQLEIELKSISPEIMDALLDYVYTGQVRVSMDNVQDLLPAASLVQMEGIKVACSNFLLTEVDSTNVLGIRRFAELHNCIELEKFTRNYAAYNFESVVDSEEFVCLTHEELLDLVSREDLQIDSEESVYNAVMRWVYYQPNERVANLFPLLRNIRLAVISVRFLTDVVDKDPLIRQSLECRDLVDDAKRFHLRPDLRHEMRDQRFRQRDSGNEYLVVIGGFGSDDDPSDSVETFNPRTLEWGELPDLPISYRYVAACSLGTCVYVIGGCNRSERLNTVYFLDIAQQEEGWRLLSPMHYKRGLLAACTNKGLIYVCGGFDGQSRLRSLEVYHPKIDEWRILEEMTTAREGAGLVAVDDILYCLGGYDGFHLLNSMEAFDLHCGTWSTCKPMYMRRSGAGCALLGETIYVCGGYGGAEGRGPLHLDSVEAYNTRLDQWTVITSMNVPRCYVGACPLAGKIYVAAGYNGNRLLDTVESYDPIEDTWWLHEESRMNHERCDTGMCVVRFPVFCSRQSTPTTVTSTSRNFLTCNNVQTSLSSTVSSVCTNPQSTQSQSTNAVQSNDSNVGRVNTIHMNPPMSTGHTNLVSSQGSPFSASSRNALSAVVSESNYNVSQLINPSTSVNTSVANSHSPGHSHLPSTNRRPYRQVGNHTSRPNNLSSTAAVDGRDIRISRPPKHLLSLAAPTLCPGTMNIWNPRSIRFPYVPRGMHHLRNNRSHISSLSRHSHSILRSNATPLSHMSEQTDNPFLNNFDTLHLNMDNATSSGENYNIQTNESTGNSEFDSAQQTDQPSDLGNIDVNELCSHVNDPHFDQPTIQGSQLPASERSSCSSLTLVSSGRNCSRQCGSSSACKHELFRSVDAINHLGSDSIFQPISDTPAFSNIETSDAVNNSQVITSNEDPLHITMNGAQGDNGFVNVASGIVHNSRSIGVEGDIPDEHVSSNVFGDFNQEHIEWEKFSDIPIHRLPNIINSLTTKPKELLSGLCTSSSNDPTDMPCEQTCDVTLVSNHPSTSSVPIPIAKVKPCSSTVTENTCTTTTAAAFNSLSPTPQNTPQRLNDLSTCQIKQTLDTIYRRYRPIMPHSCKTDPIWPFRYNPDICQTQPIHHNDKVCNPSNDQNSSSSIAEMNDSREHSTGEAPQALLGNEVSHSQHLNSDDTSVRNLSEDPGQTGVSVKPDVTCTTPVIESVHLTDTLGFNSSNLSDPVIIDQPQNSVNTTSNCEPDITLCTVAYGSSNLNGNSETQPDLRSDGEGEEGDDLDSVQRNPAVGQVDDDL</sequence>
<dbReference type="Pfam" id="PF00651">
    <property type="entry name" value="BTB"/>
    <property type="match status" value="1"/>
</dbReference>